<dbReference type="InterPro" id="IPR002156">
    <property type="entry name" value="RNaseH_domain"/>
</dbReference>
<dbReference type="InterPro" id="IPR052929">
    <property type="entry name" value="RNase_H-like_EbsB-rel"/>
</dbReference>
<protein>
    <recommendedName>
        <fullName evidence="1">RNase H type-1 domain-containing protein</fullName>
    </recommendedName>
</protein>
<reference evidence="2" key="2">
    <citation type="submission" date="2023-05" db="EMBL/GenBank/DDBJ databases">
        <authorList>
            <person name="Schelkunov M.I."/>
        </authorList>
    </citation>
    <scope>NUCLEOTIDE SEQUENCE</scope>
    <source>
        <strain evidence="2">Hsosn_3</strain>
        <tissue evidence="2">Leaf</tissue>
    </source>
</reference>
<comment type="caution">
    <text evidence="2">The sequence shown here is derived from an EMBL/GenBank/DDBJ whole genome shotgun (WGS) entry which is preliminary data.</text>
</comment>
<dbReference type="GO" id="GO:0003676">
    <property type="term" value="F:nucleic acid binding"/>
    <property type="evidence" value="ECO:0007669"/>
    <property type="project" value="InterPro"/>
</dbReference>
<evidence type="ECO:0000313" key="2">
    <source>
        <dbReference type="EMBL" id="KAK1363273.1"/>
    </source>
</evidence>
<dbReference type="AlphaFoldDB" id="A0AAD8M8R3"/>
<dbReference type="PANTHER" id="PTHR47074:SF48">
    <property type="entry name" value="POLYNUCLEOTIDYL TRANSFERASE, RIBONUCLEASE H-LIKE SUPERFAMILY PROTEIN"/>
    <property type="match status" value="1"/>
</dbReference>
<organism evidence="2 3">
    <name type="scientific">Heracleum sosnowskyi</name>
    <dbReference type="NCBI Taxonomy" id="360622"/>
    <lineage>
        <taxon>Eukaryota</taxon>
        <taxon>Viridiplantae</taxon>
        <taxon>Streptophyta</taxon>
        <taxon>Embryophyta</taxon>
        <taxon>Tracheophyta</taxon>
        <taxon>Spermatophyta</taxon>
        <taxon>Magnoliopsida</taxon>
        <taxon>eudicotyledons</taxon>
        <taxon>Gunneridae</taxon>
        <taxon>Pentapetalae</taxon>
        <taxon>asterids</taxon>
        <taxon>campanulids</taxon>
        <taxon>Apiales</taxon>
        <taxon>Apiaceae</taxon>
        <taxon>Apioideae</taxon>
        <taxon>apioid superclade</taxon>
        <taxon>Tordylieae</taxon>
        <taxon>Tordyliinae</taxon>
        <taxon>Heracleum</taxon>
    </lineage>
</organism>
<gene>
    <name evidence="2" type="ORF">POM88_038834</name>
</gene>
<evidence type="ECO:0000313" key="3">
    <source>
        <dbReference type="Proteomes" id="UP001237642"/>
    </source>
</evidence>
<dbReference type="Pfam" id="PF13456">
    <property type="entry name" value="RVT_3"/>
    <property type="match status" value="1"/>
</dbReference>
<feature type="domain" description="RNase H type-1" evidence="1">
    <location>
        <begin position="3"/>
        <end position="84"/>
    </location>
</feature>
<sequence>MGKLLVAAVKRCEATSPDIAEAFAACYGLQVARRLGYSSIRVESDAANVVQATKEACNGVAPIHLIFDDIRDVSFCFGRFSSQLRILELLFSRVITLPDNLDNS</sequence>
<accession>A0AAD8M8R3</accession>
<dbReference type="Proteomes" id="UP001237642">
    <property type="component" value="Unassembled WGS sequence"/>
</dbReference>
<name>A0AAD8M8R3_9APIA</name>
<dbReference type="GO" id="GO:0004523">
    <property type="term" value="F:RNA-DNA hybrid ribonuclease activity"/>
    <property type="evidence" value="ECO:0007669"/>
    <property type="project" value="InterPro"/>
</dbReference>
<reference evidence="2" key="1">
    <citation type="submission" date="2023-02" db="EMBL/GenBank/DDBJ databases">
        <title>Genome of toxic invasive species Heracleum sosnowskyi carries increased number of genes despite the absence of recent whole-genome duplications.</title>
        <authorList>
            <person name="Schelkunov M."/>
            <person name="Shtratnikova V."/>
            <person name="Makarenko M."/>
            <person name="Klepikova A."/>
            <person name="Omelchenko D."/>
            <person name="Novikova G."/>
            <person name="Obukhova E."/>
            <person name="Bogdanov V."/>
            <person name="Penin A."/>
            <person name="Logacheva M."/>
        </authorList>
    </citation>
    <scope>NUCLEOTIDE SEQUENCE</scope>
    <source>
        <strain evidence="2">Hsosn_3</strain>
        <tissue evidence="2">Leaf</tissue>
    </source>
</reference>
<keyword evidence="3" id="KW-1185">Reference proteome</keyword>
<proteinExistence type="predicted"/>
<dbReference type="PANTHER" id="PTHR47074">
    <property type="entry name" value="BNAC02G40300D PROTEIN"/>
    <property type="match status" value="1"/>
</dbReference>
<evidence type="ECO:0000259" key="1">
    <source>
        <dbReference type="Pfam" id="PF13456"/>
    </source>
</evidence>
<dbReference type="EMBL" id="JAUIZM010000009">
    <property type="protein sequence ID" value="KAK1363273.1"/>
    <property type="molecule type" value="Genomic_DNA"/>
</dbReference>